<dbReference type="Pfam" id="PF05933">
    <property type="entry name" value="Fun_ATP-synt_8"/>
    <property type="match status" value="1"/>
</dbReference>
<organism evidence="6">
    <name type="scientific">Pirata subpiraticus</name>
    <dbReference type="NCBI Taxonomy" id="330951"/>
    <lineage>
        <taxon>Eukaryota</taxon>
        <taxon>Metazoa</taxon>
        <taxon>Ecdysozoa</taxon>
        <taxon>Arthropoda</taxon>
        <taxon>Chelicerata</taxon>
        <taxon>Arachnida</taxon>
        <taxon>Araneae</taxon>
        <taxon>Araneomorphae</taxon>
        <taxon>Entelegynae</taxon>
        <taxon>Lycosoidea</taxon>
        <taxon>Lycosidae</taxon>
        <taxon>Pirata</taxon>
    </lineage>
</organism>
<protein>
    <submittedName>
        <fullName evidence="6">ATP synthase F0 subunit 8</fullName>
    </submittedName>
</protein>
<keyword evidence="3 5" id="KW-1133">Transmembrane helix</keyword>
<accession>A0A0U1XGT9</accession>
<keyword evidence="6" id="KW-0496">Mitochondrion</keyword>
<geneLocation type="mitochondrion" evidence="6"/>
<keyword evidence="2 5" id="KW-0812">Transmembrane</keyword>
<gene>
    <name evidence="6" type="primary">ATP8</name>
</gene>
<dbReference type="AlphaFoldDB" id="A0A0U1XGT9"/>
<reference evidence="6" key="1">
    <citation type="journal article" date="2014" name="Mitochondrial DNA">
        <title>The complete mitochondrial genome of wolf spider Pirata subpiraticus Boes.et str. (Araneae: Lycosidae).</title>
        <authorList>
            <person name="Wang Z.L."/>
            <person name="Li C."/>
            <person name="Fang W.Y."/>
            <person name="Yu X.P."/>
        </authorList>
    </citation>
    <scope>NUCLEOTIDE SEQUENCE</scope>
</reference>
<dbReference type="GO" id="GO:0045259">
    <property type="term" value="C:proton-transporting ATP synthase complex"/>
    <property type="evidence" value="ECO:0007669"/>
    <property type="project" value="InterPro"/>
</dbReference>
<dbReference type="GO" id="GO:0015986">
    <property type="term" value="P:proton motive force-driven ATP synthesis"/>
    <property type="evidence" value="ECO:0007669"/>
    <property type="project" value="InterPro"/>
</dbReference>
<evidence type="ECO:0000313" key="6">
    <source>
        <dbReference type="EMBL" id="AIT76174.1"/>
    </source>
</evidence>
<evidence type="ECO:0000256" key="1">
    <source>
        <dbReference type="ARBA" id="ARBA00004167"/>
    </source>
</evidence>
<name>A0A0U1XGT9_9ARAC</name>
<sequence length="55" mass="6743">MPQLMPFYWMNSVLMVLFILMSLLILFFHKKNELMNSLSYSMDKNESLLNFNFMW</sequence>
<comment type="subcellular location">
    <subcellularLocation>
        <location evidence="1">Membrane</location>
        <topology evidence="1">Single-pass membrane protein</topology>
    </subcellularLocation>
</comment>
<proteinExistence type="predicted"/>
<feature type="transmembrane region" description="Helical" evidence="5">
    <location>
        <begin position="6"/>
        <end position="28"/>
    </location>
</feature>
<evidence type="ECO:0000256" key="5">
    <source>
        <dbReference type="SAM" id="Phobius"/>
    </source>
</evidence>
<evidence type="ECO:0000256" key="3">
    <source>
        <dbReference type="ARBA" id="ARBA00022989"/>
    </source>
</evidence>
<reference evidence="6" key="2">
    <citation type="submission" date="2014-09" db="EMBL/GenBank/DDBJ databases">
        <authorList>
            <person name="Magalhaes I.L.F."/>
            <person name="Oliveira U."/>
            <person name="Santos F.R."/>
            <person name="Vidigal T.H.D.A."/>
            <person name="Brescovit A.D."/>
            <person name="Santos A.J."/>
        </authorList>
    </citation>
    <scope>NUCLEOTIDE SEQUENCE</scope>
</reference>
<keyword evidence="4 5" id="KW-0472">Membrane</keyword>
<evidence type="ECO:0000256" key="4">
    <source>
        <dbReference type="ARBA" id="ARBA00023136"/>
    </source>
</evidence>
<evidence type="ECO:0000256" key="2">
    <source>
        <dbReference type="ARBA" id="ARBA00022692"/>
    </source>
</evidence>
<dbReference type="InterPro" id="IPR009230">
    <property type="entry name" value="ATP_synth_su8_fun"/>
</dbReference>
<dbReference type="GO" id="GO:0015078">
    <property type="term" value="F:proton transmembrane transporter activity"/>
    <property type="evidence" value="ECO:0007669"/>
    <property type="project" value="InterPro"/>
</dbReference>
<dbReference type="EMBL" id="KM486623">
    <property type="protein sequence ID" value="AIT76174.1"/>
    <property type="molecule type" value="Genomic_DNA"/>
</dbReference>